<dbReference type="InterPro" id="IPR023210">
    <property type="entry name" value="NADP_OxRdtase_dom"/>
</dbReference>
<reference evidence="10" key="2">
    <citation type="journal article" date="2008" name="Genome Biol.">
        <title>Improved genome assembly and evidence-based global gene model set for the chordate Ciona intestinalis: new insight into intron and operon populations.</title>
        <authorList>
            <person name="Satou Y."/>
            <person name="Mineta K."/>
            <person name="Ogasawara M."/>
            <person name="Sasakura Y."/>
            <person name="Shoguchi E."/>
            <person name="Ueno K."/>
            <person name="Yamada L."/>
            <person name="Matsumoto J."/>
            <person name="Wasserscheid J."/>
            <person name="Dewar K."/>
            <person name="Wiley G.B."/>
            <person name="Macmil S.L."/>
            <person name="Roe B.A."/>
            <person name="Zeller R.W."/>
            <person name="Hastings K.E."/>
            <person name="Lemaire P."/>
            <person name="Lindquist E."/>
            <person name="Endo T."/>
            <person name="Hotta K."/>
            <person name="Inaba K."/>
        </authorList>
    </citation>
    <scope>NUCLEOTIDE SEQUENCE [LARGE SCALE GENOMIC DNA]</scope>
    <source>
        <strain evidence="10">wild type</strain>
    </source>
</reference>
<dbReference type="Gene3D" id="3.20.20.100">
    <property type="entry name" value="NADP-dependent oxidoreductase domain"/>
    <property type="match status" value="1"/>
</dbReference>
<keyword evidence="4" id="KW-0317">Glutathione biosynthesis</keyword>
<dbReference type="Ensembl" id="ENSCINT00000033510.1">
    <property type="protein sequence ID" value="ENSCINP00000030779.1"/>
    <property type="gene ID" value="ENSCING00000021967.1"/>
</dbReference>
<dbReference type="InParanoid" id="H2XM96"/>
<organism evidence="10 11">
    <name type="scientific">Ciona intestinalis</name>
    <name type="common">Transparent sea squirt</name>
    <name type="synonym">Ascidia intestinalis</name>
    <dbReference type="NCBI Taxonomy" id="7719"/>
    <lineage>
        <taxon>Eukaryota</taxon>
        <taxon>Metazoa</taxon>
        <taxon>Chordata</taxon>
        <taxon>Tunicata</taxon>
        <taxon>Ascidiacea</taxon>
        <taxon>Phlebobranchia</taxon>
        <taxon>Cionidae</taxon>
        <taxon>Ciona</taxon>
    </lineage>
</organism>
<evidence type="ECO:0000313" key="10">
    <source>
        <dbReference type="Ensembl" id="ENSCINP00000030779.1"/>
    </source>
</evidence>
<evidence type="ECO:0000256" key="5">
    <source>
        <dbReference type="ARBA" id="ARBA00030406"/>
    </source>
</evidence>
<evidence type="ECO:0000259" key="9">
    <source>
        <dbReference type="Pfam" id="PF00248"/>
    </source>
</evidence>
<dbReference type="GeneTree" id="ENSGT00510000047658"/>
<evidence type="ECO:0000256" key="7">
    <source>
        <dbReference type="ARBA" id="ARBA00031732"/>
    </source>
</evidence>
<dbReference type="GO" id="GO:0017109">
    <property type="term" value="C:glutamate-cysteine ligase complex"/>
    <property type="evidence" value="ECO:0000318"/>
    <property type="project" value="GO_Central"/>
</dbReference>
<comment type="pathway">
    <text evidence="1">Sulfur metabolism; glutathione biosynthesis; glutathione from L-cysteine and L-glutamate: step 1/2.</text>
</comment>
<dbReference type="EMBL" id="EAAA01001108">
    <property type="status" value="NOT_ANNOTATED_CDS"/>
    <property type="molecule type" value="Genomic_DNA"/>
</dbReference>
<dbReference type="GO" id="GO:0006750">
    <property type="term" value="P:glutathione biosynthetic process"/>
    <property type="evidence" value="ECO:0000318"/>
    <property type="project" value="GO_Central"/>
</dbReference>
<accession>H2XM96</accession>
<dbReference type="PANTHER" id="PTHR13295">
    <property type="entry name" value="GLUTAMATE CYSTEINE LIGASE REGULATORY SUBUNIT"/>
    <property type="match status" value="1"/>
</dbReference>
<dbReference type="PANTHER" id="PTHR13295:SF4">
    <property type="entry name" value="GLUTAMATE--CYSTEINE LIGASE REGULATORY SUBUNIT"/>
    <property type="match status" value="1"/>
</dbReference>
<dbReference type="HOGENOM" id="CLU_055657_1_0_1"/>
<dbReference type="FunCoup" id="H2XM96">
    <property type="interactions" value="2"/>
</dbReference>
<evidence type="ECO:0000313" key="11">
    <source>
        <dbReference type="Proteomes" id="UP000008144"/>
    </source>
</evidence>
<reference evidence="10" key="3">
    <citation type="submission" date="2025-08" db="UniProtKB">
        <authorList>
            <consortium name="Ensembl"/>
        </authorList>
    </citation>
    <scope>IDENTIFICATION</scope>
</reference>
<comment type="subunit">
    <text evidence="3">Heterodimer of a catalytic heavy chain and a regulatory light chain.</text>
</comment>
<evidence type="ECO:0000256" key="6">
    <source>
        <dbReference type="ARBA" id="ARBA00031154"/>
    </source>
</evidence>
<evidence type="ECO:0000256" key="4">
    <source>
        <dbReference type="ARBA" id="ARBA00022684"/>
    </source>
</evidence>
<reference evidence="11" key="1">
    <citation type="journal article" date="2002" name="Science">
        <title>The draft genome of Ciona intestinalis: insights into chordate and vertebrate origins.</title>
        <authorList>
            <person name="Dehal P."/>
            <person name="Satou Y."/>
            <person name="Campbell R.K."/>
            <person name="Chapman J."/>
            <person name="Degnan B."/>
            <person name="De Tomaso A."/>
            <person name="Davidson B."/>
            <person name="Di Gregorio A."/>
            <person name="Gelpke M."/>
            <person name="Goodstein D.M."/>
            <person name="Harafuji N."/>
            <person name="Hastings K.E."/>
            <person name="Ho I."/>
            <person name="Hotta K."/>
            <person name="Huang W."/>
            <person name="Kawashima T."/>
            <person name="Lemaire P."/>
            <person name="Martinez D."/>
            <person name="Meinertzhagen I.A."/>
            <person name="Necula S."/>
            <person name="Nonaka M."/>
            <person name="Putnam N."/>
            <person name="Rash S."/>
            <person name="Saiga H."/>
            <person name="Satake M."/>
            <person name="Terry A."/>
            <person name="Yamada L."/>
            <person name="Wang H.G."/>
            <person name="Awazu S."/>
            <person name="Azumi K."/>
            <person name="Boore J."/>
            <person name="Branno M."/>
            <person name="Chin-Bow S."/>
            <person name="DeSantis R."/>
            <person name="Doyle S."/>
            <person name="Francino P."/>
            <person name="Keys D.N."/>
            <person name="Haga S."/>
            <person name="Hayashi H."/>
            <person name="Hino K."/>
            <person name="Imai K.S."/>
            <person name="Inaba K."/>
            <person name="Kano S."/>
            <person name="Kobayashi K."/>
            <person name="Kobayashi M."/>
            <person name="Lee B.I."/>
            <person name="Makabe K.W."/>
            <person name="Manohar C."/>
            <person name="Matassi G."/>
            <person name="Medina M."/>
            <person name="Mochizuki Y."/>
            <person name="Mount S."/>
            <person name="Morishita T."/>
            <person name="Miura S."/>
            <person name="Nakayama A."/>
            <person name="Nishizaka S."/>
            <person name="Nomoto H."/>
            <person name="Ohta F."/>
            <person name="Oishi K."/>
            <person name="Rigoutsos I."/>
            <person name="Sano M."/>
            <person name="Sasaki A."/>
            <person name="Sasakura Y."/>
            <person name="Shoguchi E."/>
            <person name="Shin-i T."/>
            <person name="Spagnuolo A."/>
            <person name="Stainier D."/>
            <person name="Suzuki M.M."/>
            <person name="Tassy O."/>
            <person name="Takatori N."/>
            <person name="Tokuoka M."/>
            <person name="Yagi K."/>
            <person name="Yoshizaki F."/>
            <person name="Wada S."/>
            <person name="Zhang C."/>
            <person name="Hyatt P.D."/>
            <person name="Larimer F."/>
            <person name="Detter C."/>
            <person name="Doggett N."/>
            <person name="Glavina T."/>
            <person name="Hawkins T."/>
            <person name="Richardson P."/>
            <person name="Lucas S."/>
            <person name="Kohara Y."/>
            <person name="Levine M."/>
            <person name="Satoh N."/>
            <person name="Rokhsar D.S."/>
        </authorList>
    </citation>
    <scope>NUCLEOTIDE SEQUENCE [LARGE SCALE GENOMIC DNA]</scope>
</reference>
<dbReference type="Proteomes" id="UP000008144">
    <property type="component" value="Chromosome 13"/>
</dbReference>
<dbReference type="InterPro" id="IPR032963">
    <property type="entry name" value="Gclm"/>
</dbReference>
<dbReference type="AlphaFoldDB" id="H2XM96"/>
<evidence type="ECO:0000256" key="3">
    <source>
        <dbReference type="ARBA" id="ARBA00011532"/>
    </source>
</evidence>
<keyword evidence="11" id="KW-1185">Reference proteome</keyword>
<dbReference type="UniPathway" id="UPA00142">
    <property type="reaction ID" value="UER00209"/>
</dbReference>
<evidence type="ECO:0000256" key="1">
    <source>
        <dbReference type="ARBA" id="ARBA00005006"/>
    </source>
</evidence>
<dbReference type="GO" id="GO:0035226">
    <property type="term" value="F:glutamate-cysteine ligase catalytic subunit binding"/>
    <property type="evidence" value="ECO:0000318"/>
    <property type="project" value="GO_Central"/>
</dbReference>
<feature type="domain" description="NADP-dependent oxidoreductase" evidence="9">
    <location>
        <begin position="69"/>
        <end position="198"/>
    </location>
</feature>
<dbReference type="InterPro" id="IPR036812">
    <property type="entry name" value="NAD(P)_OxRdtase_dom_sf"/>
</dbReference>
<evidence type="ECO:0000256" key="2">
    <source>
        <dbReference type="ARBA" id="ARBA00008612"/>
    </source>
</evidence>
<dbReference type="OMA" id="MISCEVP"/>
<sequence length="261" mass="29072">MERVKILSSANSLAIHSGNVLYNLVMSMDEICASLCGNVKAWLIENVNQPICQSKKSSLFIDGGSTYEMENRDDIKITLKVFLQAFDSPTLQEALDTALGVLKTSRIDSVLLSFPPNNSDSNFQQFKFSTIEAVWKKLESYVENHAVNKIGVCDFDGTSLQDLFTHAKIKPTTNQINLVQCCTPPDDLAAFAAENEVMLLTHRDPTVILPPKTVQCILSDTGVTGDWRPSYLLRYTCVVKLREIVKCRGYLVKLSNRQAST</sequence>
<comment type="similarity">
    <text evidence="2">Belongs to the aldo/keto reductase family. Glutamate--cysteine ligase light chain subfamily.</text>
</comment>
<dbReference type="STRING" id="7719.ENSCINP00000030779"/>
<dbReference type="Pfam" id="PF00248">
    <property type="entry name" value="Aldo_ket_red"/>
    <property type="match status" value="1"/>
</dbReference>
<evidence type="ECO:0000256" key="8">
    <source>
        <dbReference type="ARBA" id="ARBA00032926"/>
    </source>
</evidence>
<proteinExistence type="inferred from homology"/>
<dbReference type="SUPFAM" id="SSF51430">
    <property type="entry name" value="NAD(P)-linked oxidoreductase"/>
    <property type="match status" value="1"/>
</dbReference>
<dbReference type="GO" id="GO:1990609">
    <property type="term" value="F:glutamate-cysteine ligase regulator activity"/>
    <property type="evidence" value="ECO:0000318"/>
    <property type="project" value="GO_Central"/>
</dbReference>
<name>H2XM96_CIOIN</name>
<reference evidence="10" key="4">
    <citation type="submission" date="2025-09" db="UniProtKB">
        <authorList>
            <consortium name="Ensembl"/>
        </authorList>
    </citation>
    <scope>IDENTIFICATION</scope>
</reference>
<protein>
    <recommendedName>
        <fullName evidence="7">GCS light chain</fullName>
    </recommendedName>
    <alternativeName>
        <fullName evidence="5">Gamma-ECS regulatory subunit</fullName>
    </alternativeName>
    <alternativeName>
        <fullName evidence="8">Gamma-glutamylcysteine synthetase regulatory subunit</fullName>
    </alternativeName>
    <alternativeName>
        <fullName evidence="6">Glutamate--cysteine ligase modifier subunit</fullName>
    </alternativeName>
</protein>